<reference evidence="1 2" key="1">
    <citation type="submission" date="2017-12" db="EMBL/GenBank/DDBJ databases">
        <title>Phylogenetic diversity of female urinary microbiome.</title>
        <authorList>
            <person name="Thomas-White K."/>
            <person name="Wolfe A.J."/>
        </authorList>
    </citation>
    <scope>NUCLEOTIDE SEQUENCE [LARGE SCALE GENOMIC DNA]</scope>
    <source>
        <strain evidence="1 2">UMB0119</strain>
    </source>
</reference>
<sequence>MTDINWDIFRTKFHGKEREEFENLSYLLFCDEYSQDIGILQYKNQIGIETEPIDYEEKLIGFQAKFYDTSLSSNKIDIMDSITKAKEKNKDLDVILLYTNKDLSENRKREEKKPKYQIEIENHAKELGIELKWRITSHFKAQLSKNHNILMRERFFSLEPNFFNLVQSLQSHTLNVLNTVKSEIIFNENVIKLNRKEEIKHLKESLSNSKITILAGHSGVGKTAVIKDLYNEISDECILLIFRQIDFVRVNNINRLVSAYGNFTMKQFNNIFNNVDDKCIVIDSSEKLFELESLEVFNEFLSTFIKNSWKVIFTVRKDYLEDLENIILSKHTNIESNVETIFINELTEDSIIEISDDNDIKLPSDSNLLNLIKNPFYFSEYLNLHNVINNDIYLNEFKKEIWDNQIKKIEYRKNGFSRRREKQFLDLAYSIATFTKIEIVDEEVIESLKLDGIIGDISYGQYYITHDIYEELALIKIVDNKFKTSINNTEFFKSLSNCQSIRRAFRKWLLDISVYDCEEYELLINDCLYNNDIEKFWKEDILISILLSDYSDKFFEEYERSILQNMPIIIEKIIFHLRVACKEIDKERSNLLNLESEKNYSYYLKPKGPGWSSVIKFIHKNKNNIDIKLLPSVASLLLEWNAYRHIGETARYSSELALFFYQKSTYNGNHRWKIDDDTKFKIIHTLMLGSGEIKDELELIFKRFIARNDPVYQDVDFELINNILTSFEYNSEVIKYFPDYIFKLANVVWLGSEKDTLDFNNKYTSIEEDFGINKDTSHYYFPPSSYQTPVYKLLKLYPGRTINFVLDFINKCVDNCIESVLNQEVEKIEIVIDENSKIIQYASGRLWYMFVGGSNSTYLLESMHMALEKYLIEYAKIATNTEIECLLIYLLKNSKSASITAVVSSVVMAYPDKLFNVAIILFSTKEIFFYDDQRLKHFNRIVHMSNTFFGDIYKNDIFRIERNESHKDIHRNRTLKQLILEYQLIQTDGINNSEFQDRKIKIWNILDRYHEDLINNKISVWNFYLLKMDTRKLDIVSESTENGEILKLTPILEQDHLEYRNNLIENLKSEYWYDRLFLWAYDRLENIESYSEYKEYEDNPRNALTDIQKLIKENYSYQLHITYYKSPLSVCYVLIRDFYKELTTGEIYLCKKIITDCVFNLFENNKFDIVSKDALYMIITSLIHLINNYELEITELKSIKKVILFLLISNESNIHEHYNISVLADLWNENFKEANSIWLGYLYLKPKYNELYLEQIRELGLKFNQKNLIKELESRYKSEIFIIISNNMIYDNIDLIANLDYKTLVIAYNLLPLDLIDDTHIEFFEQIISIFSKEIFEVNDDKMNRSFKIELKIIFLNKFCNWILKSNDIDYKKYIKPFKDNFNISEDTYIFFDCFITAQINVKRYDNFWKIWYYFYDNMVDISKMKKNNLYIDKIIKTYLFNMNSFVLNYDSIFKSKDINFFRNVSRDMGKSPATLYSISKLLYYSHKFRGEEIKILVNIIKDNKDFLKGKLIEGTLFFMNMVTSRYISNNKYELENNIRTKIEVMTILDFLVENGSDEAYVLRNQIV</sequence>
<keyword evidence="2" id="KW-1185">Reference proteome</keyword>
<proteinExistence type="predicted"/>
<dbReference type="RefSeq" id="WP_101539862.1">
    <property type="nucleotide sequence ID" value="NZ_PKGS01000002.1"/>
</dbReference>
<gene>
    <name evidence="1" type="ORF">CYJ34_02975</name>
</gene>
<name>A0A2I1M9D8_9FIRM</name>
<evidence type="ECO:0000313" key="2">
    <source>
        <dbReference type="Proteomes" id="UP000234335"/>
    </source>
</evidence>
<dbReference type="Gene3D" id="3.40.50.300">
    <property type="entry name" value="P-loop containing nucleotide triphosphate hydrolases"/>
    <property type="match status" value="1"/>
</dbReference>
<dbReference type="SUPFAM" id="SSF52540">
    <property type="entry name" value="P-loop containing nucleoside triphosphate hydrolases"/>
    <property type="match status" value="1"/>
</dbReference>
<accession>A0A2I1M9D8</accession>
<organism evidence="1 2">
    <name type="scientific">Anaerococcus octavius</name>
    <dbReference type="NCBI Taxonomy" id="54007"/>
    <lineage>
        <taxon>Bacteria</taxon>
        <taxon>Bacillati</taxon>
        <taxon>Bacillota</taxon>
        <taxon>Tissierellia</taxon>
        <taxon>Tissierellales</taxon>
        <taxon>Peptoniphilaceae</taxon>
        <taxon>Anaerococcus</taxon>
    </lineage>
</organism>
<dbReference type="InterPro" id="IPR027417">
    <property type="entry name" value="P-loop_NTPase"/>
</dbReference>
<dbReference type="EMBL" id="PKGS01000002">
    <property type="protein sequence ID" value="PKZ16763.1"/>
    <property type="molecule type" value="Genomic_DNA"/>
</dbReference>
<protein>
    <submittedName>
        <fullName evidence="1">Uncharacterized protein</fullName>
    </submittedName>
</protein>
<dbReference type="Proteomes" id="UP000234335">
    <property type="component" value="Unassembled WGS sequence"/>
</dbReference>
<comment type="caution">
    <text evidence="1">The sequence shown here is derived from an EMBL/GenBank/DDBJ whole genome shotgun (WGS) entry which is preliminary data.</text>
</comment>
<evidence type="ECO:0000313" key="1">
    <source>
        <dbReference type="EMBL" id="PKZ16763.1"/>
    </source>
</evidence>